<evidence type="ECO:0000256" key="7">
    <source>
        <dbReference type="PIRSR" id="PIRSR000862-1"/>
    </source>
</evidence>
<reference evidence="11" key="2">
    <citation type="journal article" date="2023" name="BMC Genomics">
        <title>Pest status, molecular evolution, and epigenetic factors derived from the genome assembly of Frankliniella fusca, a thysanopteran phytovirus vector.</title>
        <authorList>
            <person name="Catto M.A."/>
            <person name="Labadie P.E."/>
            <person name="Jacobson A.L."/>
            <person name="Kennedy G.G."/>
            <person name="Srinivasan R."/>
            <person name="Hunt B.G."/>
        </authorList>
    </citation>
    <scope>NUCLEOTIDE SEQUENCE</scope>
    <source>
        <strain evidence="11">PL_HMW_Pooled</strain>
    </source>
</reference>
<feature type="active site" description="Nucleophile" evidence="7">
    <location>
        <position position="201"/>
    </location>
</feature>
<proteinExistence type="inferred from homology"/>
<feature type="chain" id="PRO_5042045282" evidence="8">
    <location>
        <begin position="25"/>
        <end position="450"/>
    </location>
</feature>
<sequence>MAAEMAAAVWRVLLTSAMLSTALAGDSADYSSGGPLWSAYVLGDVGSPRTRLDLSAWRRDFNPLLDLDPVDLSRYWGYEAEHHHVTTEDGYVLGIHRVKARAPGQRPVAILGHPLLSCSAEWTVLGPGRALAYLLADEGFDVWLFNVRGNTYSLNHTSLSTKSAAFWDFSFHEHGTLDLPAVVLYAMRATGERRVQYVGFSMGTTIMFVMAAERPDVARHVQLFTGLGPAAHLKHTRSPPFRLLLLTSPARMRNAAKRGEYWFLQSEPALRTAGEIFCSDGSPTQGLCLGLMSAIGGRNDKQNNGTLLPYIISRTPAGTSYKNIEHYAQSMEQGKASEVEYYSGNHSVFRQYDYGSIENLARYGQERPPKYDTKNVAVPTRLYYGWNDQLVDPRDVLSLCSELPALLSCEAVSDPLWTHLNFVWSKQAPELVYRKVIADMKEAANGGGSS</sequence>
<comment type="caution">
    <text evidence="11">The sequence shown here is derived from an EMBL/GenBank/DDBJ whole genome shotgun (WGS) entry which is preliminary data.</text>
</comment>
<dbReference type="InterPro" id="IPR000073">
    <property type="entry name" value="AB_hydrolase_1"/>
</dbReference>
<evidence type="ECO:0000259" key="9">
    <source>
        <dbReference type="Pfam" id="PF00561"/>
    </source>
</evidence>
<dbReference type="Proteomes" id="UP001219518">
    <property type="component" value="Unassembled WGS sequence"/>
</dbReference>
<feature type="active site" description="Charge relay system" evidence="7">
    <location>
        <position position="419"/>
    </location>
</feature>
<organism evidence="11 12">
    <name type="scientific">Frankliniella fusca</name>
    <dbReference type="NCBI Taxonomy" id="407009"/>
    <lineage>
        <taxon>Eukaryota</taxon>
        <taxon>Metazoa</taxon>
        <taxon>Ecdysozoa</taxon>
        <taxon>Arthropoda</taxon>
        <taxon>Hexapoda</taxon>
        <taxon>Insecta</taxon>
        <taxon>Pterygota</taxon>
        <taxon>Neoptera</taxon>
        <taxon>Paraneoptera</taxon>
        <taxon>Thysanoptera</taxon>
        <taxon>Terebrantia</taxon>
        <taxon>Thripoidea</taxon>
        <taxon>Thripidae</taxon>
        <taxon>Frankliniella</taxon>
    </lineage>
</organism>
<dbReference type="PANTHER" id="PTHR11005">
    <property type="entry name" value="LYSOSOMAL ACID LIPASE-RELATED"/>
    <property type="match status" value="1"/>
</dbReference>
<protein>
    <submittedName>
        <fullName evidence="11">Lipase 3</fullName>
    </submittedName>
</protein>
<dbReference type="InterPro" id="IPR029058">
    <property type="entry name" value="AB_hydrolase_fold"/>
</dbReference>
<dbReference type="EMBL" id="JAHWGI010001436">
    <property type="protein sequence ID" value="KAK3932486.1"/>
    <property type="molecule type" value="Genomic_DNA"/>
</dbReference>
<evidence type="ECO:0000313" key="12">
    <source>
        <dbReference type="Proteomes" id="UP001219518"/>
    </source>
</evidence>
<evidence type="ECO:0000256" key="2">
    <source>
        <dbReference type="ARBA" id="ARBA00022729"/>
    </source>
</evidence>
<dbReference type="PIRSF" id="PIRSF000862">
    <property type="entry name" value="Steryl_ester_lip"/>
    <property type="match status" value="1"/>
</dbReference>
<feature type="active site" description="Charge relay system" evidence="7">
    <location>
        <position position="388"/>
    </location>
</feature>
<dbReference type="InterPro" id="IPR025483">
    <property type="entry name" value="Lipase_euk"/>
</dbReference>
<gene>
    <name evidence="11" type="ORF">KUF71_012663</name>
</gene>
<dbReference type="SUPFAM" id="SSF53474">
    <property type="entry name" value="alpha/beta-Hydrolases"/>
    <property type="match status" value="1"/>
</dbReference>
<keyword evidence="2 8" id="KW-0732">Signal</keyword>
<evidence type="ECO:0000256" key="4">
    <source>
        <dbReference type="ARBA" id="ARBA00022963"/>
    </source>
</evidence>
<feature type="domain" description="AB hydrolase-1" evidence="9">
    <location>
        <begin position="130"/>
        <end position="408"/>
    </location>
</feature>
<dbReference type="Pfam" id="PF00561">
    <property type="entry name" value="Abhydrolase_1"/>
    <property type="match status" value="1"/>
</dbReference>
<evidence type="ECO:0000256" key="6">
    <source>
        <dbReference type="ARBA" id="ARBA00023180"/>
    </source>
</evidence>
<dbReference type="InterPro" id="IPR006693">
    <property type="entry name" value="AB_hydrolase_lipase"/>
</dbReference>
<keyword evidence="4" id="KW-0442">Lipid degradation</keyword>
<keyword evidence="12" id="KW-1185">Reference proteome</keyword>
<evidence type="ECO:0000256" key="1">
    <source>
        <dbReference type="ARBA" id="ARBA00010701"/>
    </source>
</evidence>
<feature type="domain" description="Partial AB-hydrolase lipase" evidence="10">
    <location>
        <begin position="71"/>
        <end position="124"/>
    </location>
</feature>
<keyword evidence="3" id="KW-0378">Hydrolase</keyword>
<comment type="similarity">
    <text evidence="1">Belongs to the AB hydrolase superfamily. Lipase family.</text>
</comment>
<dbReference type="Pfam" id="PF04083">
    <property type="entry name" value="Abhydro_lipase"/>
    <property type="match status" value="1"/>
</dbReference>
<feature type="signal peptide" evidence="8">
    <location>
        <begin position="1"/>
        <end position="24"/>
    </location>
</feature>
<dbReference type="Gene3D" id="3.40.50.1820">
    <property type="entry name" value="alpha/beta hydrolase"/>
    <property type="match status" value="1"/>
</dbReference>
<keyword evidence="5" id="KW-0443">Lipid metabolism</keyword>
<evidence type="ECO:0000256" key="5">
    <source>
        <dbReference type="ARBA" id="ARBA00023098"/>
    </source>
</evidence>
<dbReference type="GO" id="GO:0016788">
    <property type="term" value="F:hydrolase activity, acting on ester bonds"/>
    <property type="evidence" value="ECO:0007669"/>
    <property type="project" value="InterPro"/>
</dbReference>
<keyword evidence="6" id="KW-0325">Glycoprotein</keyword>
<evidence type="ECO:0000256" key="8">
    <source>
        <dbReference type="SAM" id="SignalP"/>
    </source>
</evidence>
<reference evidence="11" key="1">
    <citation type="submission" date="2021-07" db="EMBL/GenBank/DDBJ databases">
        <authorList>
            <person name="Catto M.A."/>
            <person name="Jacobson A."/>
            <person name="Kennedy G."/>
            <person name="Labadie P."/>
            <person name="Hunt B.G."/>
            <person name="Srinivasan R."/>
        </authorList>
    </citation>
    <scope>NUCLEOTIDE SEQUENCE</scope>
    <source>
        <strain evidence="11">PL_HMW_Pooled</strain>
        <tissue evidence="11">Head</tissue>
    </source>
</reference>
<accession>A0AAE1I3V6</accession>
<dbReference type="GO" id="GO:0016042">
    <property type="term" value="P:lipid catabolic process"/>
    <property type="evidence" value="ECO:0007669"/>
    <property type="project" value="UniProtKB-KW"/>
</dbReference>
<evidence type="ECO:0000313" key="11">
    <source>
        <dbReference type="EMBL" id="KAK3932486.1"/>
    </source>
</evidence>
<dbReference type="FunFam" id="3.40.50.1820:FF:000057">
    <property type="entry name" value="Lipase"/>
    <property type="match status" value="1"/>
</dbReference>
<evidence type="ECO:0000259" key="10">
    <source>
        <dbReference type="Pfam" id="PF04083"/>
    </source>
</evidence>
<name>A0AAE1I3V6_9NEOP</name>
<evidence type="ECO:0000256" key="3">
    <source>
        <dbReference type="ARBA" id="ARBA00022801"/>
    </source>
</evidence>
<dbReference type="AlphaFoldDB" id="A0AAE1I3V6"/>